<dbReference type="GO" id="GO:0015833">
    <property type="term" value="P:peptide transport"/>
    <property type="evidence" value="ECO:0007669"/>
    <property type="project" value="TreeGrafter"/>
</dbReference>
<keyword evidence="4" id="KW-0732">Signal</keyword>
<evidence type="ECO:0000256" key="3">
    <source>
        <dbReference type="ARBA" id="ARBA00022448"/>
    </source>
</evidence>
<feature type="transmembrane region" description="Helical" evidence="5">
    <location>
        <begin position="42"/>
        <end position="63"/>
    </location>
</feature>
<evidence type="ECO:0000313" key="8">
    <source>
        <dbReference type="Proteomes" id="UP000002791"/>
    </source>
</evidence>
<dbReference type="eggNOG" id="COG0747">
    <property type="taxonomic scope" value="Bacteria"/>
</dbReference>
<comment type="subcellular location">
    <subcellularLocation>
        <location evidence="1">Cell envelope</location>
    </subcellularLocation>
</comment>
<dbReference type="STRING" id="882082.SaccyDRAFT_2426"/>
<evidence type="ECO:0000256" key="1">
    <source>
        <dbReference type="ARBA" id="ARBA00004196"/>
    </source>
</evidence>
<keyword evidence="5" id="KW-1133">Transmembrane helix</keyword>
<dbReference type="InterPro" id="IPR039424">
    <property type="entry name" value="SBP_5"/>
</dbReference>
<name>H5XCQ4_9PSEU</name>
<dbReference type="HOGENOM" id="CLU_017028_8_6_11"/>
<dbReference type="Gene3D" id="3.40.190.10">
    <property type="entry name" value="Periplasmic binding protein-like II"/>
    <property type="match status" value="1"/>
</dbReference>
<organism evidence="7 8">
    <name type="scientific">Saccharomonospora cyanea NA-134</name>
    <dbReference type="NCBI Taxonomy" id="882082"/>
    <lineage>
        <taxon>Bacteria</taxon>
        <taxon>Bacillati</taxon>
        <taxon>Actinomycetota</taxon>
        <taxon>Actinomycetes</taxon>
        <taxon>Pseudonocardiales</taxon>
        <taxon>Pseudonocardiaceae</taxon>
        <taxon>Saccharomonospora</taxon>
    </lineage>
</organism>
<protein>
    <submittedName>
        <fullName evidence="7">ABC-type dipeptide transport system, periplasmic component</fullName>
    </submittedName>
</protein>
<dbReference type="SUPFAM" id="SSF53850">
    <property type="entry name" value="Periplasmic binding protein-like II"/>
    <property type="match status" value="1"/>
</dbReference>
<evidence type="ECO:0000259" key="6">
    <source>
        <dbReference type="Pfam" id="PF00496"/>
    </source>
</evidence>
<gene>
    <name evidence="7" type="ORF">SaccyDRAFT_2426</name>
</gene>
<dbReference type="EMBL" id="CM001440">
    <property type="protein sequence ID" value="EHR61300.1"/>
    <property type="molecule type" value="Genomic_DNA"/>
</dbReference>
<dbReference type="PANTHER" id="PTHR30290:SF10">
    <property type="entry name" value="PERIPLASMIC OLIGOPEPTIDE-BINDING PROTEIN-RELATED"/>
    <property type="match status" value="1"/>
</dbReference>
<dbReference type="PANTHER" id="PTHR30290">
    <property type="entry name" value="PERIPLASMIC BINDING COMPONENT OF ABC TRANSPORTER"/>
    <property type="match status" value="1"/>
</dbReference>
<accession>H5XCQ4</accession>
<evidence type="ECO:0000313" key="7">
    <source>
        <dbReference type="EMBL" id="EHR61300.1"/>
    </source>
</evidence>
<dbReference type="Gene3D" id="3.10.105.10">
    <property type="entry name" value="Dipeptide-binding Protein, Domain 3"/>
    <property type="match status" value="1"/>
</dbReference>
<proteinExistence type="inferred from homology"/>
<keyword evidence="5" id="KW-0472">Membrane</keyword>
<dbReference type="AlphaFoldDB" id="H5XCQ4"/>
<dbReference type="Pfam" id="PF00496">
    <property type="entry name" value="SBP_bac_5"/>
    <property type="match status" value="1"/>
</dbReference>
<dbReference type="InterPro" id="IPR000914">
    <property type="entry name" value="SBP_5_dom"/>
</dbReference>
<sequence>MHTGDSKSLTLCGGEWLLFRFGILSECSEVYTVSWSGFRRRVASLGAVAAALLMVGSLAPVAVAQERSPRVLRVALVQEIDHLNPFTASFASSTMVGRFAWEFLTLPSSEDATPTGGVAESWEASEDKLTWTFTIREGMTWSDGEPVTAHDAAFTFNKIMSDPKAAEANGGYVENFEKVTAADDRTLVIETREPQASMTALDVPIVPEHVWSKVGDMHDPATDGIDVVGVGSGPFLIAEYRPNEIVRMKANESYWRGAPAYDELHFIKFENADAAVNALRNGEVDFINRLTQAQFDSLKNEPGVETNQASGRRYRELLMNPGARNAEGDEIGDGHPALRDVKVRRAIAMAIDPKVLVEKVLGGYGELPGGLVPPIYADFHYEPTDDVRYRFDPQAANALLDEAGYERGPDGVRVDSQGRRLEFRLTGRASEDYAQRASDYLVSWLKDVGIAVTKNLVSDNEVDETTSSGHYDLAFSGWGTNPDPDYILGKQTCAALPASSGSSSSNAFFCDETYDELYYRQAAELDPAKRAELVKQAQARYYEMVPSLVLGYDNVLEAYRSDRFTGFVQQPEGEGQIMEQTGYWGFYGAKPVEATAGGDGDSGLSAGVWVALGAGALALVAVGGTVVVRRRSSIDDRE</sequence>
<keyword evidence="5" id="KW-0812">Transmembrane</keyword>
<dbReference type="GO" id="GO:0030313">
    <property type="term" value="C:cell envelope"/>
    <property type="evidence" value="ECO:0007669"/>
    <property type="project" value="UniProtKB-SubCell"/>
</dbReference>
<dbReference type="CDD" id="cd00995">
    <property type="entry name" value="PBP2_NikA_DppA_OppA_like"/>
    <property type="match status" value="1"/>
</dbReference>
<reference evidence="7 8" key="1">
    <citation type="submission" date="2011-11" db="EMBL/GenBank/DDBJ databases">
        <title>The Noncontiguous Finished sequence of Saccharomonospora cyanea NA-134.</title>
        <authorList>
            <consortium name="US DOE Joint Genome Institute"/>
            <person name="Lucas S."/>
            <person name="Han J."/>
            <person name="Lapidus A."/>
            <person name="Cheng J.-F."/>
            <person name="Goodwin L."/>
            <person name="Pitluck S."/>
            <person name="Peters L."/>
            <person name="Ovchinnikova G."/>
            <person name="Lu M."/>
            <person name="Detter J.C."/>
            <person name="Han C."/>
            <person name="Tapia R."/>
            <person name="Land M."/>
            <person name="Hauser L."/>
            <person name="Kyrpides N."/>
            <person name="Ivanova N."/>
            <person name="Pagani I."/>
            <person name="Brambilla E.-M."/>
            <person name="Klenk H.-P."/>
            <person name="Woyke T."/>
        </authorList>
    </citation>
    <scope>NUCLEOTIDE SEQUENCE [LARGE SCALE GENOMIC DNA]</scope>
    <source>
        <strain evidence="7 8">NA-134</strain>
    </source>
</reference>
<keyword evidence="8" id="KW-1185">Reference proteome</keyword>
<dbReference type="Proteomes" id="UP000002791">
    <property type="component" value="Chromosome"/>
</dbReference>
<evidence type="ECO:0000256" key="5">
    <source>
        <dbReference type="SAM" id="Phobius"/>
    </source>
</evidence>
<feature type="domain" description="Solute-binding protein family 5" evidence="6">
    <location>
        <begin position="114"/>
        <end position="488"/>
    </location>
</feature>
<keyword evidence="3" id="KW-0813">Transport</keyword>
<comment type="similarity">
    <text evidence="2">Belongs to the bacterial solute-binding protein 5 family.</text>
</comment>
<dbReference type="GO" id="GO:1904680">
    <property type="term" value="F:peptide transmembrane transporter activity"/>
    <property type="evidence" value="ECO:0007669"/>
    <property type="project" value="TreeGrafter"/>
</dbReference>
<evidence type="ECO:0000256" key="2">
    <source>
        <dbReference type="ARBA" id="ARBA00005695"/>
    </source>
</evidence>
<feature type="transmembrane region" description="Helical" evidence="5">
    <location>
        <begin position="606"/>
        <end position="628"/>
    </location>
</feature>
<evidence type="ECO:0000256" key="4">
    <source>
        <dbReference type="ARBA" id="ARBA00022729"/>
    </source>
</evidence>